<proteinExistence type="inferred from homology"/>
<dbReference type="HOGENOM" id="CLU_092227_2_0_9"/>
<dbReference type="AlphaFoldDB" id="C0C6N9"/>
<evidence type="ECO:0000256" key="5">
    <source>
        <dbReference type="HAMAP-Rule" id="MF_00362"/>
    </source>
</evidence>
<evidence type="ECO:0000313" key="7">
    <source>
        <dbReference type="EMBL" id="EEG72162.1"/>
    </source>
</evidence>
<dbReference type="NCBIfam" id="NF000955">
    <property type="entry name" value="PRK00099.1-1"/>
    <property type="match status" value="1"/>
</dbReference>
<dbReference type="RefSeq" id="WP_006445118.1">
    <property type="nucleotide sequence ID" value="NZ_CP036524.1"/>
</dbReference>
<dbReference type="SUPFAM" id="SSF160369">
    <property type="entry name" value="Ribosomal protein L10-like"/>
    <property type="match status" value="1"/>
</dbReference>
<comment type="function">
    <text evidence="5">Forms part of the ribosomal stalk, playing a central role in the interaction of the ribosome with GTP-bound translation factors.</text>
</comment>
<comment type="subunit">
    <text evidence="5">Part of the ribosomal stalk of the 50S ribosomal subunit. The N-terminus interacts with L11 and the large rRNA to form the base of the stalk. The C-terminus forms an elongated spine to which L12 dimers bind in a sequential fashion forming a multimeric L10(L12)X complex.</text>
</comment>
<dbReference type="CDD" id="cd05797">
    <property type="entry name" value="Ribosomal_L10"/>
    <property type="match status" value="1"/>
</dbReference>
<dbReference type="HAMAP" id="MF_00362">
    <property type="entry name" value="Ribosomal_uL10"/>
    <property type="match status" value="1"/>
</dbReference>
<dbReference type="OrthoDB" id="9808307at2"/>
<evidence type="ECO:0000313" key="8">
    <source>
        <dbReference type="Proteomes" id="UP000004893"/>
    </source>
</evidence>
<protein>
    <recommendedName>
        <fullName evidence="4 5">Large ribosomal subunit protein uL10</fullName>
    </recommendedName>
</protein>
<dbReference type="PANTHER" id="PTHR11560">
    <property type="entry name" value="39S RIBOSOMAL PROTEIN L10, MITOCHONDRIAL"/>
    <property type="match status" value="1"/>
</dbReference>
<dbReference type="InterPro" id="IPR001790">
    <property type="entry name" value="Ribosomal_uL10"/>
</dbReference>
<accession>C0C6N9</accession>
<gene>
    <name evidence="5 7" type="primary">rplJ</name>
    <name evidence="7" type="ORF">CLOHYLEM_07778</name>
</gene>
<keyword evidence="5" id="KW-0694">RNA-binding</keyword>
<evidence type="ECO:0000256" key="4">
    <source>
        <dbReference type="ARBA" id="ARBA00035202"/>
    </source>
</evidence>
<feature type="compositionally biased region" description="Acidic residues" evidence="6">
    <location>
        <begin position="181"/>
        <end position="191"/>
    </location>
</feature>
<dbReference type="GO" id="GO:0015934">
    <property type="term" value="C:large ribosomal subunit"/>
    <property type="evidence" value="ECO:0007669"/>
    <property type="project" value="InterPro"/>
</dbReference>
<feature type="region of interest" description="Disordered" evidence="6">
    <location>
        <begin position="160"/>
        <end position="191"/>
    </location>
</feature>
<dbReference type="InterPro" id="IPR047865">
    <property type="entry name" value="Ribosomal_uL10_bac_type"/>
</dbReference>
<organism evidence="7 8">
    <name type="scientific">[Clostridium] hylemonae DSM 15053</name>
    <dbReference type="NCBI Taxonomy" id="553973"/>
    <lineage>
        <taxon>Bacteria</taxon>
        <taxon>Bacillati</taxon>
        <taxon>Bacillota</taxon>
        <taxon>Clostridia</taxon>
        <taxon>Lachnospirales</taxon>
        <taxon>Lachnospiraceae</taxon>
    </lineage>
</organism>
<name>C0C6N9_9FIRM</name>
<evidence type="ECO:0000256" key="2">
    <source>
        <dbReference type="ARBA" id="ARBA00022980"/>
    </source>
</evidence>
<dbReference type="Proteomes" id="UP000004893">
    <property type="component" value="Unassembled WGS sequence"/>
</dbReference>
<evidence type="ECO:0000256" key="3">
    <source>
        <dbReference type="ARBA" id="ARBA00023274"/>
    </source>
</evidence>
<dbReference type="PROSITE" id="PS01109">
    <property type="entry name" value="RIBOSOMAL_L10"/>
    <property type="match status" value="1"/>
</dbReference>
<keyword evidence="3 5" id="KW-0687">Ribonucleoprotein</keyword>
<dbReference type="InterPro" id="IPR043141">
    <property type="entry name" value="Ribosomal_uL10-like_sf"/>
</dbReference>
<dbReference type="Gene3D" id="3.30.70.1730">
    <property type="match status" value="1"/>
</dbReference>
<evidence type="ECO:0000256" key="1">
    <source>
        <dbReference type="ARBA" id="ARBA00008889"/>
    </source>
</evidence>
<keyword evidence="8" id="KW-1185">Reference proteome</keyword>
<dbReference type="STRING" id="553973.CLOHYLEM_07778"/>
<dbReference type="GO" id="GO:0006412">
    <property type="term" value="P:translation"/>
    <property type="evidence" value="ECO:0007669"/>
    <property type="project" value="UniProtKB-UniRule"/>
</dbReference>
<dbReference type="InterPro" id="IPR022973">
    <property type="entry name" value="Ribosomal_uL10_bac"/>
</dbReference>
<keyword evidence="2 5" id="KW-0689">Ribosomal protein</keyword>
<evidence type="ECO:0000256" key="6">
    <source>
        <dbReference type="SAM" id="MobiDB-lite"/>
    </source>
</evidence>
<comment type="similarity">
    <text evidence="1 5">Belongs to the universal ribosomal protein uL10 family.</text>
</comment>
<reference evidence="7" key="1">
    <citation type="submission" date="2009-02" db="EMBL/GenBank/DDBJ databases">
        <authorList>
            <person name="Fulton L."/>
            <person name="Clifton S."/>
            <person name="Fulton B."/>
            <person name="Xu J."/>
            <person name="Minx P."/>
            <person name="Pepin K.H."/>
            <person name="Johnson M."/>
            <person name="Bhonagiri V."/>
            <person name="Nash W.E."/>
            <person name="Mardis E.R."/>
            <person name="Wilson R.K."/>
        </authorList>
    </citation>
    <scope>NUCLEOTIDE SEQUENCE [LARGE SCALE GENOMIC DNA]</scope>
    <source>
        <strain evidence="7">DSM 15053</strain>
    </source>
</reference>
<dbReference type="GO" id="GO:0003735">
    <property type="term" value="F:structural constituent of ribosome"/>
    <property type="evidence" value="ECO:0007669"/>
    <property type="project" value="InterPro"/>
</dbReference>
<dbReference type="InterPro" id="IPR002363">
    <property type="entry name" value="Ribosomal_uL10_CS_bac"/>
</dbReference>
<dbReference type="Gene3D" id="6.10.250.290">
    <property type="match status" value="1"/>
</dbReference>
<sequence length="191" mass="20418">MAKVELKQPIVETIADEVKDAASVVLVDYRGLTVAQDTELRKQLRDAGIIYKVYKNTMMKRAFEGTEYAALEEHLAGPSAIAISKEDATAPARILCKFAKDAKALELKAGVIEGSVYDTAGLTELSKIPSREELLSKLLGSLQSPITNFARVIKQIAEQGGEVAAEEAPASEEAPAAAEAPAEETAEATEE</sequence>
<dbReference type="GO" id="GO:0070180">
    <property type="term" value="F:large ribosomal subunit rRNA binding"/>
    <property type="evidence" value="ECO:0007669"/>
    <property type="project" value="UniProtKB-UniRule"/>
</dbReference>
<keyword evidence="5" id="KW-0699">rRNA-binding</keyword>
<dbReference type="EMBL" id="ABYI02000047">
    <property type="protein sequence ID" value="EEG72162.1"/>
    <property type="molecule type" value="Genomic_DNA"/>
</dbReference>
<feature type="compositionally biased region" description="Low complexity" evidence="6">
    <location>
        <begin position="166"/>
        <end position="180"/>
    </location>
</feature>
<reference evidence="7" key="2">
    <citation type="submission" date="2013-06" db="EMBL/GenBank/DDBJ databases">
        <title>Draft genome sequence of Clostridium hylemonae (DSM 15053).</title>
        <authorList>
            <person name="Sudarsanam P."/>
            <person name="Ley R."/>
            <person name="Guruge J."/>
            <person name="Turnbaugh P.J."/>
            <person name="Mahowald M."/>
            <person name="Liep D."/>
            <person name="Gordon J."/>
        </authorList>
    </citation>
    <scope>NUCLEOTIDE SEQUENCE</scope>
    <source>
        <strain evidence="7">DSM 15053</strain>
    </source>
</reference>
<dbReference type="Pfam" id="PF00466">
    <property type="entry name" value="Ribosomal_L10"/>
    <property type="match status" value="1"/>
</dbReference>
<dbReference type="eggNOG" id="COG0244">
    <property type="taxonomic scope" value="Bacteria"/>
</dbReference>
<comment type="caution">
    <text evidence="7">The sequence shown here is derived from an EMBL/GenBank/DDBJ whole genome shotgun (WGS) entry which is preliminary data.</text>
</comment>